<keyword evidence="1 4" id="KW-0328">Glycosyltransferase</keyword>
<dbReference type="InterPro" id="IPR029044">
    <property type="entry name" value="Nucleotide-diphossugar_trans"/>
</dbReference>
<accession>A0A9N8QRZ0</accession>
<evidence type="ECO:0000256" key="2">
    <source>
        <dbReference type="ARBA" id="ARBA00022679"/>
    </source>
</evidence>
<evidence type="ECO:0000256" key="1">
    <source>
        <dbReference type="ARBA" id="ARBA00022676"/>
    </source>
</evidence>
<protein>
    <submittedName>
        <fullName evidence="4">Glycosyltransferase EpsJ</fullName>
        <ecNumber evidence="4">2.4.-.-</ecNumber>
    </submittedName>
</protein>
<dbReference type="EMBL" id="CAJIMS010000001">
    <property type="protein sequence ID" value="CAD7804030.1"/>
    <property type="molecule type" value="Genomic_DNA"/>
</dbReference>
<reference evidence="4" key="1">
    <citation type="submission" date="2020-12" db="EMBL/GenBank/DDBJ databases">
        <authorList>
            <person name="Rodrigo-Torres L."/>
            <person name="Arahal R. D."/>
            <person name="Lucena T."/>
        </authorList>
    </citation>
    <scope>NUCLEOTIDE SEQUENCE</scope>
    <source>
        <strain evidence="4">CECT 9390</strain>
    </source>
</reference>
<keyword evidence="2 4" id="KW-0808">Transferase</keyword>
<dbReference type="EC" id="2.4.-.-" evidence="4"/>
<dbReference type="Gene3D" id="3.90.550.10">
    <property type="entry name" value="Spore Coat Polysaccharide Biosynthesis Protein SpsA, Chain A"/>
    <property type="match status" value="1"/>
</dbReference>
<sequence>MSLNISVIIPVYNASQFLRKAVDSALQFEEVKEIVLVEDKSTDNSLIICQELIKENTKIKLYQHSDRENHGAGATRNLGLEKADSEYIAFLDADDYYLSNRFDGEKTIFNDPKIEGVFGALGTEFITEKGREEYQDKFKNTTLTTVNFPAAGEDVFKGLLGLTTQVFGSFFHLNTLTVKKSSIEKNNLRFNKDLRVHQDSDFIIKLAYHCYLKSGIIEQAIAVRGVHDDNRITKIKAYSGKFYHNNLLLQASLYQWSRSAKLNSLYSKKIKLDYLSFKIANQKGLKKWVNFFTTCFVNPEFIKTKYRFHALNNNHDS</sequence>
<organism evidence="4 5">
    <name type="scientific">Chryseobacterium aquaeductus</name>
    <dbReference type="NCBI Taxonomy" id="2675056"/>
    <lineage>
        <taxon>Bacteria</taxon>
        <taxon>Pseudomonadati</taxon>
        <taxon>Bacteroidota</taxon>
        <taxon>Flavobacteriia</taxon>
        <taxon>Flavobacteriales</taxon>
        <taxon>Weeksellaceae</taxon>
        <taxon>Chryseobacterium group</taxon>
        <taxon>Chryseobacterium</taxon>
    </lineage>
</organism>
<evidence type="ECO:0000313" key="4">
    <source>
        <dbReference type="EMBL" id="CAD7804030.1"/>
    </source>
</evidence>
<dbReference type="GO" id="GO:0016758">
    <property type="term" value="F:hexosyltransferase activity"/>
    <property type="evidence" value="ECO:0007669"/>
    <property type="project" value="UniProtKB-ARBA"/>
</dbReference>
<dbReference type="PANTHER" id="PTHR22916">
    <property type="entry name" value="GLYCOSYLTRANSFERASE"/>
    <property type="match status" value="1"/>
</dbReference>
<keyword evidence="5" id="KW-1185">Reference proteome</keyword>
<dbReference type="CDD" id="cd00761">
    <property type="entry name" value="Glyco_tranf_GTA_type"/>
    <property type="match status" value="1"/>
</dbReference>
<dbReference type="Proteomes" id="UP000662618">
    <property type="component" value="Unassembled WGS sequence"/>
</dbReference>
<evidence type="ECO:0000313" key="5">
    <source>
        <dbReference type="Proteomes" id="UP000662618"/>
    </source>
</evidence>
<feature type="domain" description="Glycosyltransferase 2-like" evidence="3">
    <location>
        <begin position="6"/>
        <end position="102"/>
    </location>
</feature>
<dbReference type="Pfam" id="PF00535">
    <property type="entry name" value="Glycos_transf_2"/>
    <property type="match status" value="1"/>
</dbReference>
<dbReference type="PANTHER" id="PTHR22916:SF51">
    <property type="entry name" value="GLYCOSYLTRANSFERASE EPSH-RELATED"/>
    <property type="match status" value="1"/>
</dbReference>
<dbReference type="SUPFAM" id="SSF53448">
    <property type="entry name" value="Nucleotide-diphospho-sugar transferases"/>
    <property type="match status" value="1"/>
</dbReference>
<evidence type="ECO:0000259" key="3">
    <source>
        <dbReference type="Pfam" id="PF00535"/>
    </source>
</evidence>
<proteinExistence type="predicted"/>
<name>A0A9N8QRZ0_9FLAO</name>
<comment type="caution">
    <text evidence="4">The sequence shown here is derived from an EMBL/GenBank/DDBJ whole genome shotgun (WGS) entry which is preliminary data.</text>
</comment>
<dbReference type="InterPro" id="IPR001173">
    <property type="entry name" value="Glyco_trans_2-like"/>
</dbReference>
<dbReference type="AlphaFoldDB" id="A0A9N8QRZ0"/>
<gene>
    <name evidence="4" type="primary">epsJ_1</name>
    <name evidence="4" type="ORF">CHRY9390_01165</name>
</gene>
<dbReference type="RefSeq" id="WP_162087594.1">
    <property type="nucleotide sequence ID" value="NZ_CAJIMS010000001.1"/>
</dbReference>